<accession>A0A0F9XG26</accession>
<comment type="caution">
    <text evidence="1">The sequence shown here is derived from an EMBL/GenBank/DDBJ whole genome shotgun (WGS) entry which is preliminary data.</text>
</comment>
<name>A0A0F9XG26_9ZZZZ</name>
<organism evidence="1">
    <name type="scientific">marine sediment metagenome</name>
    <dbReference type="NCBI Taxonomy" id="412755"/>
    <lineage>
        <taxon>unclassified sequences</taxon>
        <taxon>metagenomes</taxon>
        <taxon>ecological metagenomes</taxon>
    </lineage>
</organism>
<gene>
    <name evidence="1" type="ORF">LCGC14_0224210</name>
</gene>
<proteinExistence type="predicted"/>
<evidence type="ECO:0000313" key="1">
    <source>
        <dbReference type="EMBL" id="KKN90838.1"/>
    </source>
</evidence>
<dbReference type="EMBL" id="LAZR01000107">
    <property type="protein sequence ID" value="KKN90838.1"/>
    <property type="molecule type" value="Genomic_DNA"/>
</dbReference>
<protein>
    <submittedName>
        <fullName evidence="1">Uncharacterized protein</fullName>
    </submittedName>
</protein>
<reference evidence="1" key="1">
    <citation type="journal article" date="2015" name="Nature">
        <title>Complex archaea that bridge the gap between prokaryotes and eukaryotes.</title>
        <authorList>
            <person name="Spang A."/>
            <person name="Saw J.H."/>
            <person name="Jorgensen S.L."/>
            <person name="Zaremba-Niedzwiedzka K."/>
            <person name="Martijn J."/>
            <person name="Lind A.E."/>
            <person name="van Eijk R."/>
            <person name="Schleper C."/>
            <person name="Guy L."/>
            <person name="Ettema T.J."/>
        </authorList>
    </citation>
    <scope>NUCLEOTIDE SEQUENCE</scope>
</reference>
<dbReference type="AlphaFoldDB" id="A0A0F9XG26"/>
<sequence>MIKKKNLVNRLEQLIELTEHLKTEEWASKKYICNHLSGLLDDMLMEVNLDGKLEKEFMKL</sequence>